<dbReference type="GO" id="GO:0008484">
    <property type="term" value="F:sulfuric ester hydrolase activity"/>
    <property type="evidence" value="ECO:0007669"/>
    <property type="project" value="InterPro"/>
</dbReference>
<dbReference type="InterPro" id="IPR000917">
    <property type="entry name" value="Sulfatase_N"/>
</dbReference>
<dbReference type="STRING" id="947166.A0A1D1VXU8"/>
<accession>A0A1D1VXU8</accession>
<dbReference type="PANTHER" id="PTHR10342:SF273">
    <property type="entry name" value="RE14504P"/>
    <property type="match status" value="1"/>
</dbReference>
<evidence type="ECO:0000259" key="6">
    <source>
        <dbReference type="Pfam" id="PF00884"/>
    </source>
</evidence>
<evidence type="ECO:0000313" key="7">
    <source>
        <dbReference type="EMBL" id="GAV06245.1"/>
    </source>
</evidence>
<evidence type="ECO:0000256" key="2">
    <source>
        <dbReference type="ARBA" id="ARBA00008779"/>
    </source>
</evidence>
<evidence type="ECO:0000256" key="5">
    <source>
        <dbReference type="ARBA" id="ARBA00023180"/>
    </source>
</evidence>
<keyword evidence="3" id="KW-0479">Metal-binding</keyword>
<reference evidence="7 8" key="1">
    <citation type="journal article" date="2016" name="Nat. Commun.">
        <title>Extremotolerant tardigrade genome and improved radiotolerance of human cultured cells by tardigrade-unique protein.</title>
        <authorList>
            <person name="Hashimoto T."/>
            <person name="Horikawa D.D."/>
            <person name="Saito Y."/>
            <person name="Kuwahara H."/>
            <person name="Kozuka-Hata H."/>
            <person name="Shin-I T."/>
            <person name="Minakuchi Y."/>
            <person name="Ohishi K."/>
            <person name="Motoyama A."/>
            <person name="Aizu T."/>
            <person name="Enomoto A."/>
            <person name="Kondo K."/>
            <person name="Tanaka S."/>
            <person name="Hara Y."/>
            <person name="Koshikawa S."/>
            <person name="Sagara H."/>
            <person name="Miura T."/>
            <person name="Yokobori S."/>
            <person name="Miyagawa K."/>
            <person name="Suzuki Y."/>
            <person name="Kubo T."/>
            <person name="Oyama M."/>
            <person name="Kohara Y."/>
            <person name="Fujiyama A."/>
            <person name="Arakawa K."/>
            <person name="Katayama T."/>
            <person name="Toyoda A."/>
            <person name="Kunieda T."/>
        </authorList>
    </citation>
    <scope>NUCLEOTIDE SEQUENCE [LARGE SCALE GENOMIC DNA]</scope>
    <source>
        <strain evidence="7 8">YOKOZUNA-1</strain>
    </source>
</reference>
<dbReference type="Gene3D" id="3.30.1120.10">
    <property type="match status" value="1"/>
</dbReference>
<comment type="cofactor">
    <cofactor evidence="1">
        <name>Ca(2+)</name>
        <dbReference type="ChEBI" id="CHEBI:29108"/>
    </cofactor>
</comment>
<dbReference type="Proteomes" id="UP000186922">
    <property type="component" value="Unassembled WGS sequence"/>
</dbReference>
<evidence type="ECO:0000256" key="1">
    <source>
        <dbReference type="ARBA" id="ARBA00001913"/>
    </source>
</evidence>
<feature type="domain" description="Sulfatase N-terminal" evidence="6">
    <location>
        <begin position="1"/>
        <end position="275"/>
    </location>
</feature>
<dbReference type="GO" id="GO:0046872">
    <property type="term" value="F:metal ion binding"/>
    <property type="evidence" value="ECO:0007669"/>
    <property type="project" value="UniProtKB-KW"/>
</dbReference>
<keyword evidence="8" id="KW-1185">Reference proteome</keyword>
<dbReference type="Gene3D" id="3.40.720.10">
    <property type="entry name" value="Alkaline Phosphatase, subunit A"/>
    <property type="match status" value="1"/>
</dbReference>
<sequence>MTGKYPIRHGLQYKVIKNGEPRGLSVTEKIFPQYLKELGYSTHLIGKWNLGYYQRRMLPTCRGFDTFFGYHGTSIDYYNYTFLPKDRSYAGFDLWNGTQPAYEYVGKYATTAFTEAAVRLIEDQIPTTPMFLYLSHIAPHVASGPDEFPVPQEYIDRFPHIAHPGRRKYAGMVAALDDSVGAVVQALERKGILNNTVIVFFSDNGGGAAEQLMFPLNKPSFGSNWPLRGAKNTQFEGGVRVAAVVWSSLLRKAGRVSTELYHITDLLPTVTNLAGGAVDSSAGLDGFDVWQSISEDSPSPRKELLIQTDVTNNEYAFRWKGYKLLKGLYVDKEGRSADDWYEPPGGLNTSLIVSTPGAIRCESSEIPCDPNLAPCLFDVVVDPCERNNIAADNPDVVELMMEKLLAYNSTALPSMFLPNDPRAHPGLHGGLMASWEE</sequence>
<name>A0A1D1VXU8_RAMVA</name>
<gene>
    <name evidence="7" type="primary">RvY_16266-1</name>
    <name evidence="7" type="synonym">RvY_16266.1</name>
    <name evidence="7" type="ORF">RvY_16266</name>
</gene>
<comment type="caution">
    <text evidence="7">The sequence shown here is derived from an EMBL/GenBank/DDBJ whole genome shotgun (WGS) entry which is preliminary data.</text>
</comment>
<evidence type="ECO:0000256" key="3">
    <source>
        <dbReference type="ARBA" id="ARBA00022723"/>
    </source>
</evidence>
<dbReference type="AlphaFoldDB" id="A0A1D1VXU8"/>
<keyword evidence="5" id="KW-0325">Glycoprotein</keyword>
<comment type="similarity">
    <text evidence="2">Belongs to the sulfatase family.</text>
</comment>
<evidence type="ECO:0000313" key="8">
    <source>
        <dbReference type="Proteomes" id="UP000186922"/>
    </source>
</evidence>
<dbReference type="InterPro" id="IPR017850">
    <property type="entry name" value="Alkaline_phosphatase_core_sf"/>
</dbReference>
<dbReference type="SUPFAM" id="SSF53649">
    <property type="entry name" value="Alkaline phosphatase-like"/>
    <property type="match status" value="1"/>
</dbReference>
<dbReference type="EMBL" id="BDGG01000013">
    <property type="protein sequence ID" value="GAV06245.1"/>
    <property type="molecule type" value="Genomic_DNA"/>
</dbReference>
<dbReference type="CDD" id="cd16029">
    <property type="entry name" value="4-S"/>
    <property type="match status" value="1"/>
</dbReference>
<dbReference type="OrthoDB" id="103349at2759"/>
<protein>
    <recommendedName>
        <fullName evidence="6">Sulfatase N-terminal domain-containing protein</fullName>
    </recommendedName>
</protein>
<dbReference type="Pfam" id="PF00884">
    <property type="entry name" value="Sulfatase"/>
    <property type="match status" value="1"/>
</dbReference>
<organism evidence="7 8">
    <name type="scientific">Ramazzottius varieornatus</name>
    <name type="common">Water bear</name>
    <name type="synonym">Tardigrade</name>
    <dbReference type="NCBI Taxonomy" id="947166"/>
    <lineage>
        <taxon>Eukaryota</taxon>
        <taxon>Metazoa</taxon>
        <taxon>Ecdysozoa</taxon>
        <taxon>Tardigrada</taxon>
        <taxon>Eutardigrada</taxon>
        <taxon>Parachela</taxon>
        <taxon>Hypsibioidea</taxon>
        <taxon>Ramazzottiidae</taxon>
        <taxon>Ramazzottius</taxon>
    </lineage>
</organism>
<evidence type="ECO:0000256" key="4">
    <source>
        <dbReference type="ARBA" id="ARBA00022837"/>
    </source>
</evidence>
<dbReference type="InterPro" id="IPR047115">
    <property type="entry name" value="ARSB"/>
</dbReference>
<proteinExistence type="inferred from homology"/>
<dbReference type="PANTHER" id="PTHR10342">
    <property type="entry name" value="ARYLSULFATASE"/>
    <property type="match status" value="1"/>
</dbReference>
<keyword evidence="4" id="KW-0106">Calcium</keyword>